<gene>
    <name evidence="2" type="ORF">D6D28_04219</name>
</gene>
<feature type="region of interest" description="Disordered" evidence="1">
    <location>
        <begin position="322"/>
        <end position="361"/>
    </location>
</feature>
<feature type="region of interest" description="Disordered" evidence="1">
    <location>
        <begin position="254"/>
        <end position="298"/>
    </location>
</feature>
<protein>
    <submittedName>
        <fullName evidence="2">Uncharacterized protein</fullName>
    </submittedName>
</protein>
<proteinExistence type="predicted"/>
<dbReference type="Proteomes" id="UP000304951">
    <property type="component" value="Unassembled WGS sequence"/>
</dbReference>
<evidence type="ECO:0000313" key="3">
    <source>
        <dbReference type="Proteomes" id="UP000304951"/>
    </source>
</evidence>
<accession>A0A4S8SLN6</accession>
<evidence type="ECO:0000256" key="1">
    <source>
        <dbReference type="SAM" id="MobiDB-lite"/>
    </source>
</evidence>
<evidence type="ECO:0000313" key="2">
    <source>
        <dbReference type="EMBL" id="THV71766.1"/>
    </source>
</evidence>
<reference evidence="2 3" key="1">
    <citation type="submission" date="2018-10" db="EMBL/GenBank/DDBJ databases">
        <title>Fifty Aureobasidium pullulans genomes reveal a recombining polyextremotolerant generalist.</title>
        <authorList>
            <person name="Gostincar C."/>
            <person name="Turk M."/>
            <person name="Zajc J."/>
            <person name="Gunde-Cimerman N."/>
        </authorList>
    </citation>
    <scope>NUCLEOTIDE SEQUENCE [LARGE SCALE GENOMIC DNA]</scope>
    <source>
        <strain evidence="2 3">EXF-11900</strain>
    </source>
</reference>
<comment type="caution">
    <text evidence="2">The sequence shown here is derived from an EMBL/GenBank/DDBJ whole genome shotgun (WGS) entry which is preliminary data.</text>
</comment>
<dbReference type="EMBL" id="QZAF01000140">
    <property type="protein sequence ID" value="THV71766.1"/>
    <property type="molecule type" value="Genomic_DNA"/>
</dbReference>
<dbReference type="AlphaFoldDB" id="A0A4S8SLN6"/>
<name>A0A4S8SLN6_AURPU</name>
<organism evidence="2 3">
    <name type="scientific">Aureobasidium pullulans</name>
    <name type="common">Black yeast</name>
    <name type="synonym">Pullularia pullulans</name>
    <dbReference type="NCBI Taxonomy" id="5580"/>
    <lineage>
        <taxon>Eukaryota</taxon>
        <taxon>Fungi</taxon>
        <taxon>Dikarya</taxon>
        <taxon>Ascomycota</taxon>
        <taxon>Pezizomycotina</taxon>
        <taxon>Dothideomycetes</taxon>
        <taxon>Dothideomycetidae</taxon>
        <taxon>Dothideales</taxon>
        <taxon>Saccotheciaceae</taxon>
        <taxon>Aureobasidium</taxon>
    </lineage>
</organism>
<sequence length="541" mass="61303">MQLLISILQYTNSTMYPSSPSSIAFATEPPVWFLKERVIVAWQDDDHDRTLHLGEPSPLNKDTSLVLWLGIHEANNHAVAMLQLTVTHYVKAKRKKFDIFSMPTSLHFADLAPILSIDEMPIHVSRMFEDIEGSSRSRFLRLSLQKTVPSQTLMPIRKTARHVQGAAEHVMLSAKTFSESVEMFDIYMGYSTYAHQALENRMAVLKTKYAPPAIQLAFSYNHNGGAFNSWDDYLDTAHPRKATDIDLVPNRHAHKRRRIGYHRGEEKDQEEEEGEREEKDQGVDIQGSRAEEEEAPPAYTKACTQVQVPASDCALSPHSVRCRDGTIVPTTPPNQSSRALLDPLDTPASLPPGPPLSPHGDPLRIDPLHVGPPQHAPLDARFLPLTNDRSDVPVALREAFVTWLFSMGKLRPHVYEDPELYNMLVAFGLAINRCDVARFPNIKSRATSLVLKLHVTTSMPRVRDWSSPAERHVQRLVRWMCGNVLHADEDMIDDLLLLTQKAVDLTEQDQASREEYLLQEATCIADFFVRYAQPLLRYLER</sequence>